<protein>
    <submittedName>
        <fullName evidence="1">Uncharacterized protein</fullName>
    </submittedName>
</protein>
<dbReference type="Proteomes" id="UP000070544">
    <property type="component" value="Unassembled WGS sequence"/>
</dbReference>
<accession>A0A139AFB2</accession>
<proteinExistence type="predicted"/>
<evidence type="ECO:0000313" key="1">
    <source>
        <dbReference type="EMBL" id="KXS15496.1"/>
    </source>
</evidence>
<dbReference type="AlphaFoldDB" id="A0A139AFB2"/>
<name>A0A139AFB2_GONPJ</name>
<dbReference type="EMBL" id="KQ965761">
    <property type="protein sequence ID" value="KXS15496.1"/>
    <property type="molecule type" value="Genomic_DNA"/>
</dbReference>
<sequence>MSDKLKPSEFKRSVEVLKEQKEYWAWAKRARFYLRTVPDALDILEGRKGCPADTSEDREARERWIQLDAELMAALAGGVSDDVLKKAIKEVARHIYNHYALQQSSTELEDIMSALEDAELQGDITPISAYAARPFINPPLGKEDRWGMGGEGLLETEEGAVEIVEGKALDPNLVL</sequence>
<gene>
    <name evidence="1" type="ORF">M427DRAFT_32195</name>
</gene>
<evidence type="ECO:0000313" key="2">
    <source>
        <dbReference type="Proteomes" id="UP000070544"/>
    </source>
</evidence>
<reference evidence="1 2" key="1">
    <citation type="journal article" date="2015" name="Genome Biol. Evol.">
        <title>Phylogenomic analyses indicate that early fungi evolved digesting cell walls of algal ancestors of land plants.</title>
        <authorList>
            <person name="Chang Y."/>
            <person name="Wang S."/>
            <person name="Sekimoto S."/>
            <person name="Aerts A.L."/>
            <person name="Choi C."/>
            <person name="Clum A."/>
            <person name="LaButti K.M."/>
            <person name="Lindquist E.A."/>
            <person name="Yee Ngan C."/>
            <person name="Ohm R.A."/>
            <person name="Salamov A.A."/>
            <person name="Grigoriev I.V."/>
            <person name="Spatafora J.W."/>
            <person name="Berbee M.L."/>
        </authorList>
    </citation>
    <scope>NUCLEOTIDE SEQUENCE [LARGE SCALE GENOMIC DNA]</scope>
    <source>
        <strain evidence="1 2">JEL478</strain>
    </source>
</reference>
<organism evidence="1 2">
    <name type="scientific">Gonapodya prolifera (strain JEL478)</name>
    <name type="common">Monoblepharis prolifera</name>
    <dbReference type="NCBI Taxonomy" id="1344416"/>
    <lineage>
        <taxon>Eukaryota</taxon>
        <taxon>Fungi</taxon>
        <taxon>Fungi incertae sedis</taxon>
        <taxon>Chytridiomycota</taxon>
        <taxon>Chytridiomycota incertae sedis</taxon>
        <taxon>Monoblepharidomycetes</taxon>
        <taxon>Monoblepharidales</taxon>
        <taxon>Gonapodyaceae</taxon>
        <taxon>Gonapodya</taxon>
    </lineage>
</organism>
<keyword evidence="2" id="KW-1185">Reference proteome</keyword>